<dbReference type="GO" id="GO:0000779">
    <property type="term" value="C:condensed chromosome, centromeric region"/>
    <property type="evidence" value="ECO:0007669"/>
    <property type="project" value="TreeGrafter"/>
</dbReference>
<reference evidence="3" key="1">
    <citation type="submission" date="2014-09" db="EMBL/GenBank/DDBJ databases">
        <authorList>
            <person name="Magalhaes I.L.F."/>
            <person name="Oliveira U."/>
            <person name="Santos F.R."/>
            <person name="Vidigal T.H.D.A."/>
            <person name="Brescovit A.D."/>
            <person name="Santos A.J."/>
        </authorList>
    </citation>
    <scope>NUCLEOTIDE SEQUENCE</scope>
    <source>
        <tissue evidence="3">Shoot tissue taken approximately 20 cm above the soil surface</tissue>
    </source>
</reference>
<name>A0A0A9AN06_ARUDO</name>
<dbReference type="GO" id="GO:0042393">
    <property type="term" value="F:histone binding"/>
    <property type="evidence" value="ECO:0007669"/>
    <property type="project" value="TreeGrafter"/>
</dbReference>
<dbReference type="AlphaFoldDB" id="A0A0A9AN06"/>
<dbReference type="EMBL" id="GBRH01245379">
    <property type="protein sequence ID" value="JAD52516.1"/>
    <property type="molecule type" value="Transcribed_RNA"/>
</dbReference>
<evidence type="ECO:0000256" key="1">
    <source>
        <dbReference type="SAM" id="Coils"/>
    </source>
</evidence>
<protein>
    <submittedName>
        <fullName evidence="3">Uncharacterized protein</fullName>
    </submittedName>
</protein>
<evidence type="ECO:0000256" key="2">
    <source>
        <dbReference type="SAM" id="MobiDB-lite"/>
    </source>
</evidence>
<accession>A0A0A9AN06</accession>
<feature type="region of interest" description="Disordered" evidence="2">
    <location>
        <begin position="167"/>
        <end position="197"/>
    </location>
</feature>
<sequence length="197" mass="20793">MEEEGGEGGGTASALLAAKGRVAIQAAKKSLIQIAVPIFINLKWQLESKNSPLTGCLMECLRALLKDYKNEIEEILVEDKQLQKELLYDMQKYEAGKGKAKAVVEAGPSGTCRSPAGQTPSGRAGAAAAAASVDATARATVRSVLKEVNQNTLTPPLHLMSVPKVKSILGSAGPGSHRPDVLGSVRRLQPFESDDES</sequence>
<feature type="coiled-coil region" evidence="1">
    <location>
        <begin position="58"/>
        <end position="85"/>
    </location>
</feature>
<dbReference type="GO" id="GO:0010032">
    <property type="term" value="P:meiotic chromosome condensation"/>
    <property type="evidence" value="ECO:0007669"/>
    <property type="project" value="TreeGrafter"/>
</dbReference>
<dbReference type="GO" id="GO:0007076">
    <property type="term" value="P:mitotic chromosome condensation"/>
    <property type="evidence" value="ECO:0007669"/>
    <property type="project" value="InterPro"/>
</dbReference>
<keyword evidence="1" id="KW-0175">Coiled coil</keyword>
<reference evidence="3" key="2">
    <citation type="journal article" date="2015" name="Data Brief">
        <title>Shoot transcriptome of the giant reed, Arundo donax.</title>
        <authorList>
            <person name="Barrero R.A."/>
            <person name="Guerrero F.D."/>
            <person name="Moolhuijzen P."/>
            <person name="Goolsby J.A."/>
            <person name="Tidwell J."/>
            <person name="Bellgard S.E."/>
            <person name="Bellgard M.I."/>
        </authorList>
    </citation>
    <scope>NUCLEOTIDE SEQUENCE</scope>
    <source>
        <tissue evidence="3">Shoot tissue taken approximately 20 cm above the soil surface</tissue>
    </source>
</reference>
<dbReference type="InterPro" id="IPR026971">
    <property type="entry name" value="CND1/NCAPD3"/>
</dbReference>
<dbReference type="PANTHER" id="PTHR14222:SF1">
    <property type="entry name" value="CONDENSIN-2 COMPLEX SUBUNIT D3"/>
    <property type="match status" value="1"/>
</dbReference>
<organism evidence="3">
    <name type="scientific">Arundo donax</name>
    <name type="common">Giant reed</name>
    <name type="synonym">Donax arundinaceus</name>
    <dbReference type="NCBI Taxonomy" id="35708"/>
    <lineage>
        <taxon>Eukaryota</taxon>
        <taxon>Viridiplantae</taxon>
        <taxon>Streptophyta</taxon>
        <taxon>Embryophyta</taxon>
        <taxon>Tracheophyta</taxon>
        <taxon>Spermatophyta</taxon>
        <taxon>Magnoliopsida</taxon>
        <taxon>Liliopsida</taxon>
        <taxon>Poales</taxon>
        <taxon>Poaceae</taxon>
        <taxon>PACMAD clade</taxon>
        <taxon>Arundinoideae</taxon>
        <taxon>Arundineae</taxon>
        <taxon>Arundo</taxon>
    </lineage>
</organism>
<evidence type="ECO:0000313" key="3">
    <source>
        <dbReference type="EMBL" id="JAD52516.1"/>
    </source>
</evidence>
<dbReference type="PANTHER" id="PTHR14222">
    <property type="entry name" value="CONDENSIN"/>
    <property type="match status" value="1"/>
</dbReference>
<proteinExistence type="predicted"/>
<dbReference type="GO" id="GO:0000796">
    <property type="term" value="C:condensin complex"/>
    <property type="evidence" value="ECO:0007669"/>
    <property type="project" value="TreeGrafter"/>
</dbReference>